<evidence type="ECO:0000256" key="4">
    <source>
        <dbReference type="ARBA" id="ARBA00022540"/>
    </source>
</evidence>
<evidence type="ECO:0000256" key="6">
    <source>
        <dbReference type="ARBA" id="ARBA00044345"/>
    </source>
</evidence>
<sequence>MPPKNSKKITGNNDSDEEPKLQAIVLTDCFQTKFMPLTSIKPRCLLPLANVPLIEYTLEFLAQSNVSEVYLMCCSHADQIQQYIDESIWNLSSSPFKKIQTIMSLESRSVGDIMRDVDSRGLITGDFIMVSGDVVTNMDLTKAISIHKQRKLADRDYIATMILKEASELHRARSRIEPACFILDKETDKCLYYQDIPSINGSKTSVNIDPEVLEGSMEFIIRNDLIDCHVDICTPQVPSIFQDNFDYQFLRSDFVKGVLSSDLLKKHIYAYITKEDYAARVESWQTYDGISQDVIERWCYPIVPERNMLIDQTYTYESKHIYKENNVRLSQSCKIQSRVVIGSDTIIGDGTNVVASVIGKNCHIGNNVTLENSYIWDGAKIEDGCIVKHSIVAANAIVKKNAMLNSGSVIGFDVVIDENVIIPNDTKIIKDPVKNLSDSTILSFESSDDESNNDDSEDDESDDEFIHNIKKTHDPSIVGENGIGFLYEDEDDDEEQGFGNSTIIYQLASLNVSDVSIASTTIVHQHRHKKRTTSTVSGYLTEDDEEEFSKEAIATVTRALENNHDIDTALLELNTLRMSMNVTYHEVREATCAALLKRVGHFIETQTLGAKDATGKVFKRWCPLFKRQVFDDDDQVDLLMILQTLCSSIDKTYNSLVFLYALVVLYDEEIVEEENIYKWWDSEESLRLVEVRDKAEKWIEWLREAESDEDDEEEEDE</sequence>
<accession>A0A1E4SVM0</accession>
<dbReference type="STRING" id="983967.A0A1E4SVM0"/>
<dbReference type="CDD" id="cd04197">
    <property type="entry name" value="eIF-2B_epsilon_N"/>
    <property type="match status" value="1"/>
</dbReference>
<dbReference type="PANTHER" id="PTHR45887:SF1">
    <property type="entry name" value="TRANSLATION INITIATION FACTOR EIF-2B SUBUNIT EPSILON"/>
    <property type="match status" value="1"/>
</dbReference>
<dbReference type="InterPro" id="IPR035543">
    <property type="entry name" value="eIF-2B_epsilon_N"/>
</dbReference>
<gene>
    <name evidence="9" type="ORF">CANARDRAFT_9594</name>
</gene>
<evidence type="ECO:0000313" key="9">
    <source>
        <dbReference type="EMBL" id="ODV83540.1"/>
    </source>
</evidence>
<dbReference type="Gene3D" id="2.160.10.10">
    <property type="entry name" value="Hexapeptide repeat proteins"/>
    <property type="match status" value="1"/>
</dbReference>
<comment type="subcellular location">
    <subcellularLocation>
        <location evidence="1">Cytoplasm</location>
        <location evidence="1">Cytosol</location>
    </subcellularLocation>
</comment>
<comment type="similarity">
    <text evidence="2">Belongs to the eIF-2B gamma/epsilon subunits family.</text>
</comment>
<comment type="subunit">
    <text evidence="7">Component of the translation initiation factor 2B (eIF2B) complex which is a heterodecamer of two sets of five different subunits: alpha, beta, gamma, delta and epsilon. Subunits alpha, beta and delta comprise a regulatory subcomplex and subunits epsilon and gamma comprise a catalytic subcomplex. Within the complex, the hexameric regulatory complex resides at the center, with the two heterodimeric catalytic subcomplexes bound on opposite sides.</text>
</comment>
<evidence type="ECO:0000259" key="8">
    <source>
        <dbReference type="PROSITE" id="PS51363"/>
    </source>
</evidence>
<dbReference type="Gene3D" id="3.90.550.10">
    <property type="entry name" value="Spore Coat Polysaccharide Biosynthesis Protein SpsA, Chain A"/>
    <property type="match status" value="1"/>
</dbReference>
<dbReference type="InterPro" id="IPR029044">
    <property type="entry name" value="Nucleotide-diphossugar_trans"/>
</dbReference>
<keyword evidence="10" id="KW-1185">Reference proteome</keyword>
<dbReference type="SMART" id="SM00515">
    <property type="entry name" value="eIF5C"/>
    <property type="match status" value="1"/>
</dbReference>
<evidence type="ECO:0000256" key="1">
    <source>
        <dbReference type="ARBA" id="ARBA00004514"/>
    </source>
</evidence>
<dbReference type="PROSITE" id="PS51363">
    <property type="entry name" value="W2"/>
    <property type="match status" value="1"/>
</dbReference>
<keyword evidence="4" id="KW-0396">Initiation factor</keyword>
<dbReference type="GO" id="GO:0031369">
    <property type="term" value="F:translation initiation factor binding"/>
    <property type="evidence" value="ECO:0007669"/>
    <property type="project" value="InterPro"/>
</dbReference>
<dbReference type="Pfam" id="PF25084">
    <property type="entry name" value="LbH_EIF2B"/>
    <property type="match status" value="1"/>
</dbReference>
<dbReference type="EMBL" id="KV453863">
    <property type="protein sequence ID" value="ODV83540.1"/>
    <property type="molecule type" value="Genomic_DNA"/>
</dbReference>
<dbReference type="InterPro" id="IPR051956">
    <property type="entry name" value="eIF2B_epsilon"/>
</dbReference>
<organism evidence="9 10">
    <name type="scientific">[Candida] arabinofermentans NRRL YB-2248</name>
    <dbReference type="NCBI Taxonomy" id="983967"/>
    <lineage>
        <taxon>Eukaryota</taxon>
        <taxon>Fungi</taxon>
        <taxon>Dikarya</taxon>
        <taxon>Ascomycota</taxon>
        <taxon>Saccharomycotina</taxon>
        <taxon>Pichiomycetes</taxon>
        <taxon>Pichiales</taxon>
        <taxon>Pichiaceae</taxon>
        <taxon>Ogataea</taxon>
        <taxon>Ogataea/Candida clade</taxon>
    </lineage>
</organism>
<dbReference type="Pfam" id="PF00483">
    <property type="entry name" value="NTP_transferase"/>
    <property type="match status" value="1"/>
</dbReference>
<dbReference type="GO" id="GO:0005085">
    <property type="term" value="F:guanyl-nucleotide exchange factor activity"/>
    <property type="evidence" value="ECO:0007669"/>
    <property type="project" value="InterPro"/>
</dbReference>
<evidence type="ECO:0000256" key="7">
    <source>
        <dbReference type="ARBA" id="ARBA00046432"/>
    </source>
</evidence>
<dbReference type="FunFam" id="1.25.40.180:FF:000022">
    <property type="entry name" value="Translation initiation factor eIF-2B epsilon subunit"/>
    <property type="match status" value="1"/>
</dbReference>
<dbReference type="SUPFAM" id="SSF48371">
    <property type="entry name" value="ARM repeat"/>
    <property type="match status" value="1"/>
</dbReference>
<dbReference type="FunFam" id="3.90.550.10:FF:000066">
    <property type="entry name" value="Translation initiation factor eIF-2B subunit epsilon"/>
    <property type="match status" value="1"/>
</dbReference>
<dbReference type="InterPro" id="IPR056764">
    <property type="entry name" value="LbH_EIF2B3/5"/>
</dbReference>
<keyword evidence="3" id="KW-0963">Cytoplasm</keyword>
<dbReference type="PANTHER" id="PTHR45887">
    <property type="entry name" value="TRANSLATION INITIATION FACTOR EIF-2B SUBUNIT EPSILON"/>
    <property type="match status" value="1"/>
</dbReference>
<feature type="domain" description="W2" evidence="8">
    <location>
        <begin position="542"/>
        <end position="712"/>
    </location>
</feature>
<keyword evidence="4" id="KW-0648">Protein biosynthesis</keyword>
<dbReference type="GO" id="GO:0005829">
    <property type="term" value="C:cytosol"/>
    <property type="evidence" value="ECO:0007669"/>
    <property type="project" value="UniProtKB-SubCell"/>
</dbReference>
<name>A0A1E4SVM0_9ASCO</name>
<evidence type="ECO:0000256" key="2">
    <source>
        <dbReference type="ARBA" id="ARBA00007878"/>
    </source>
</evidence>
<dbReference type="InterPro" id="IPR005835">
    <property type="entry name" value="NTP_transferase_dom"/>
</dbReference>
<dbReference type="InterPro" id="IPR016024">
    <property type="entry name" value="ARM-type_fold"/>
</dbReference>
<dbReference type="Pfam" id="PF02020">
    <property type="entry name" value="W2"/>
    <property type="match status" value="1"/>
</dbReference>
<reference evidence="10" key="1">
    <citation type="submission" date="2016-04" db="EMBL/GenBank/DDBJ databases">
        <title>Comparative genomics of biotechnologically important yeasts.</title>
        <authorList>
            <consortium name="DOE Joint Genome Institute"/>
            <person name="Riley R."/>
            <person name="Haridas S."/>
            <person name="Wolfe K.H."/>
            <person name="Lopes M.R."/>
            <person name="Hittinger C.T."/>
            <person name="Goker M."/>
            <person name="Salamov A."/>
            <person name="Wisecaver J."/>
            <person name="Long T.M."/>
            <person name="Aerts A.L."/>
            <person name="Barry K."/>
            <person name="Choi C."/>
            <person name="Clum A."/>
            <person name="Coughlan A.Y."/>
            <person name="Deshpande S."/>
            <person name="Douglass A.P."/>
            <person name="Hanson S.J."/>
            <person name="Klenk H.-P."/>
            <person name="Labutti K."/>
            <person name="Lapidus A."/>
            <person name="Lindquist E."/>
            <person name="Lipzen A."/>
            <person name="Meier-Kolthoff J.P."/>
            <person name="Ohm R.A."/>
            <person name="Otillar R.P."/>
            <person name="Pangilinan J."/>
            <person name="Peng Y."/>
            <person name="Rokas A."/>
            <person name="Rosa C.A."/>
            <person name="Scheuner C."/>
            <person name="Sibirny A.A."/>
            <person name="Slot J.C."/>
            <person name="Stielow J.B."/>
            <person name="Sun H."/>
            <person name="Kurtzman C.P."/>
            <person name="Blackwell M."/>
            <person name="Grigoriev I.V."/>
            <person name="Jeffries T.W."/>
        </authorList>
    </citation>
    <scope>NUCLEOTIDE SEQUENCE [LARGE SCALE GENOMIC DNA]</scope>
    <source>
        <strain evidence="10">NRRL YB-2248</strain>
    </source>
</reference>
<dbReference type="Gene3D" id="1.25.40.180">
    <property type="match status" value="1"/>
</dbReference>
<dbReference type="GO" id="GO:0005851">
    <property type="term" value="C:eukaryotic translation initiation factor 2B complex"/>
    <property type="evidence" value="ECO:0007669"/>
    <property type="project" value="TreeGrafter"/>
</dbReference>
<dbReference type="Proteomes" id="UP000094801">
    <property type="component" value="Unassembled WGS sequence"/>
</dbReference>
<dbReference type="CDD" id="cd11558">
    <property type="entry name" value="W2_eIF2B_epsilon"/>
    <property type="match status" value="1"/>
</dbReference>
<dbReference type="InterPro" id="IPR044123">
    <property type="entry name" value="W2_eIF2B_epsilon"/>
</dbReference>
<proteinExistence type="inferred from homology"/>
<dbReference type="AlphaFoldDB" id="A0A1E4SVM0"/>
<dbReference type="SUPFAM" id="SSF53448">
    <property type="entry name" value="Nucleotide-diphospho-sugar transferases"/>
    <property type="match status" value="1"/>
</dbReference>
<evidence type="ECO:0000313" key="10">
    <source>
        <dbReference type="Proteomes" id="UP000094801"/>
    </source>
</evidence>
<dbReference type="OrthoDB" id="424572at2759"/>
<protein>
    <recommendedName>
        <fullName evidence="5">Translation initiation factor eIF2B subunit epsilon</fullName>
    </recommendedName>
    <alternativeName>
        <fullName evidence="6">eIF2B GDP-GTP exchange factor subunit epsilon</fullName>
    </alternativeName>
</protein>
<evidence type="ECO:0000256" key="3">
    <source>
        <dbReference type="ARBA" id="ARBA00022490"/>
    </source>
</evidence>
<dbReference type="GO" id="GO:0003743">
    <property type="term" value="F:translation initiation factor activity"/>
    <property type="evidence" value="ECO:0007669"/>
    <property type="project" value="UniProtKB-ARBA"/>
</dbReference>
<evidence type="ECO:0000256" key="5">
    <source>
        <dbReference type="ARBA" id="ARBA00044144"/>
    </source>
</evidence>
<dbReference type="InterPro" id="IPR003307">
    <property type="entry name" value="W2_domain"/>
</dbReference>